<name>A0A382FRD6_9ZZZZ</name>
<dbReference type="AlphaFoldDB" id="A0A382FRD6"/>
<organism evidence="1">
    <name type="scientific">marine metagenome</name>
    <dbReference type="NCBI Taxonomy" id="408172"/>
    <lineage>
        <taxon>unclassified sequences</taxon>
        <taxon>metagenomes</taxon>
        <taxon>ecological metagenomes</taxon>
    </lineage>
</organism>
<gene>
    <name evidence="1" type="ORF">METZ01_LOCUS217551</name>
</gene>
<sequence>MYSIISTTSKQVLVWAIMFTLVLSVFPTVIADEDADEWFWDIEGEVYDEDGDGSDDTIDIGYDPDTTCDCNINITVYVDIYDENGYVEYIYDYHTIYDEEGDWFSQDWTPDNSGTFDFYVSLYDEWDNFEDSWNMTGVELEPMSGSSDETINVDNRVGDYHGDGINNDMGMFAFIKDDPVEGVEVNVEYFNGVIWTFYTNGTTDDYGEFVVENATNGEYRWIAEYDDADLEEETLSYTEVDTAMNLSHMFAVDDWDDAGDYDDFLGLIL</sequence>
<evidence type="ECO:0000313" key="1">
    <source>
        <dbReference type="EMBL" id="SVB64697.1"/>
    </source>
</evidence>
<dbReference type="EMBL" id="UINC01051030">
    <property type="protein sequence ID" value="SVB64697.1"/>
    <property type="molecule type" value="Genomic_DNA"/>
</dbReference>
<proteinExistence type="predicted"/>
<evidence type="ECO:0008006" key="2">
    <source>
        <dbReference type="Google" id="ProtNLM"/>
    </source>
</evidence>
<protein>
    <recommendedName>
        <fullName evidence="2">SD-repeat containing protein B domain-containing protein</fullName>
    </recommendedName>
</protein>
<reference evidence="1" key="1">
    <citation type="submission" date="2018-05" db="EMBL/GenBank/DDBJ databases">
        <authorList>
            <person name="Lanie J.A."/>
            <person name="Ng W.-L."/>
            <person name="Kazmierczak K.M."/>
            <person name="Andrzejewski T.M."/>
            <person name="Davidsen T.M."/>
            <person name="Wayne K.J."/>
            <person name="Tettelin H."/>
            <person name="Glass J.I."/>
            <person name="Rusch D."/>
            <person name="Podicherti R."/>
            <person name="Tsui H.-C.T."/>
            <person name="Winkler M.E."/>
        </authorList>
    </citation>
    <scope>NUCLEOTIDE SEQUENCE</scope>
</reference>
<accession>A0A382FRD6</accession>